<reference evidence="1" key="1">
    <citation type="submission" date="2020-11" db="EMBL/GenBank/DDBJ databases">
        <authorList>
            <consortium name="DOE Joint Genome Institute"/>
            <person name="Ahrendt S."/>
            <person name="Riley R."/>
            <person name="Andreopoulos W."/>
            <person name="LaButti K."/>
            <person name="Pangilinan J."/>
            <person name="Ruiz-duenas F.J."/>
            <person name="Barrasa J.M."/>
            <person name="Sanchez-Garcia M."/>
            <person name="Camarero S."/>
            <person name="Miyauchi S."/>
            <person name="Serrano A."/>
            <person name="Linde D."/>
            <person name="Babiker R."/>
            <person name="Drula E."/>
            <person name="Ayuso-Fernandez I."/>
            <person name="Pacheco R."/>
            <person name="Padilla G."/>
            <person name="Ferreira P."/>
            <person name="Barriuso J."/>
            <person name="Kellner H."/>
            <person name="Castanera R."/>
            <person name="Alfaro M."/>
            <person name="Ramirez L."/>
            <person name="Pisabarro A.G."/>
            <person name="Kuo A."/>
            <person name="Tritt A."/>
            <person name="Lipzen A."/>
            <person name="He G."/>
            <person name="Yan M."/>
            <person name="Ng V."/>
            <person name="Cullen D."/>
            <person name="Martin F."/>
            <person name="Rosso M.-N."/>
            <person name="Henrissat B."/>
            <person name="Hibbett D."/>
            <person name="Martinez A.T."/>
            <person name="Grigoriev I.V."/>
        </authorList>
    </citation>
    <scope>NUCLEOTIDE SEQUENCE</scope>
    <source>
        <strain evidence="1">AH 44721</strain>
    </source>
</reference>
<proteinExistence type="predicted"/>
<accession>A0A9P5TG05</accession>
<protein>
    <submittedName>
        <fullName evidence="1">Uncharacterized protein</fullName>
    </submittedName>
</protein>
<comment type="caution">
    <text evidence="1">The sequence shown here is derived from an EMBL/GenBank/DDBJ whole genome shotgun (WGS) entry which is preliminary data.</text>
</comment>
<dbReference type="Proteomes" id="UP000724874">
    <property type="component" value="Unassembled WGS sequence"/>
</dbReference>
<dbReference type="EMBL" id="JADNYJ010000245">
    <property type="protein sequence ID" value="KAF8873165.1"/>
    <property type="molecule type" value="Genomic_DNA"/>
</dbReference>
<gene>
    <name evidence="1" type="ORF">CPB84DRAFT_1753353</name>
</gene>
<evidence type="ECO:0000313" key="1">
    <source>
        <dbReference type="EMBL" id="KAF8873165.1"/>
    </source>
</evidence>
<evidence type="ECO:0000313" key="2">
    <source>
        <dbReference type="Proteomes" id="UP000724874"/>
    </source>
</evidence>
<organism evidence="1 2">
    <name type="scientific">Gymnopilus junonius</name>
    <name type="common">Spectacular rustgill mushroom</name>
    <name type="synonym">Gymnopilus spectabilis subsp. junonius</name>
    <dbReference type="NCBI Taxonomy" id="109634"/>
    <lineage>
        <taxon>Eukaryota</taxon>
        <taxon>Fungi</taxon>
        <taxon>Dikarya</taxon>
        <taxon>Basidiomycota</taxon>
        <taxon>Agaricomycotina</taxon>
        <taxon>Agaricomycetes</taxon>
        <taxon>Agaricomycetidae</taxon>
        <taxon>Agaricales</taxon>
        <taxon>Agaricineae</taxon>
        <taxon>Hymenogastraceae</taxon>
        <taxon>Gymnopilus</taxon>
    </lineage>
</organism>
<dbReference type="AlphaFoldDB" id="A0A9P5TG05"/>
<name>A0A9P5TG05_GYMJU</name>
<keyword evidence="2" id="KW-1185">Reference proteome</keyword>
<sequence length="121" mass="13490">MACWSLILSCERCYVGASNPFGQSSLVEMDSQLRVNNGRRWAPTLLGSIGPTALVWVSALLAADDQAPKYQEMGNVYKECNSSKRLLLIPRFPRLGCSASATQKFLKSKNSANWSFNYRIH</sequence>